<dbReference type="CDD" id="cd09727">
    <property type="entry name" value="Cas6_I-E"/>
    <property type="match status" value="1"/>
</dbReference>
<dbReference type="RefSeq" id="WP_377285701.1">
    <property type="nucleotide sequence ID" value="NZ_JBHSBM010000011.1"/>
</dbReference>
<name>A0ABV8I0P0_9ACTN</name>
<accession>A0ABV8I0P0</accession>
<gene>
    <name evidence="1" type="primary">cas6e</name>
    <name evidence="1" type="ORF">ACFOWE_04975</name>
</gene>
<dbReference type="Gene3D" id="3.30.70.1210">
    <property type="entry name" value="Crispr-associated protein, domain 2"/>
    <property type="match status" value="1"/>
</dbReference>
<dbReference type="SMART" id="SM01101">
    <property type="entry name" value="CRISPR_assoc"/>
    <property type="match status" value="1"/>
</dbReference>
<evidence type="ECO:0000313" key="2">
    <source>
        <dbReference type="Proteomes" id="UP001595850"/>
    </source>
</evidence>
<organism evidence="1 2">
    <name type="scientific">Planomonospora corallina</name>
    <dbReference type="NCBI Taxonomy" id="1806052"/>
    <lineage>
        <taxon>Bacteria</taxon>
        <taxon>Bacillati</taxon>
        <taxon>Actinomycetota</taxon>
        <taxon>Actinomycetes</taxon>
        <taxon>Streptosporangiales</taxon>
        <taxon>Streptosporangiaceae</taxon>
        <taxon>Planomonospora</taxon>
    </lineage>
</organism>
<keyword evidence="2" id="KW-1185">Reference proteome</keyword>
<reference evidence="2" key="1">
    <citation type="journal article" date="2019" name="Int. J. Syst. Evol. Microbiol.">
        <title>The Global Catalogue of Microorganisms (GCM) 10K type strain sequencing project: providing services to taxonomists for standard genome sequencing and annotation.</title>
        <authorList>
            <consortium name="The Broad Institute Genomics Platform"/>
            <consortium name="The Broad Institute Genome Sequencing Center for Infectious Disease"/>
            <person name="Wu L."/>
            <person name="Ma J."/>
        </authorList>
    </citation>
    <scope>NUCLEOTIDE SEQUENCE [LARGE SCALE GENOMIC DNA]</scope>
    <source>
        <strain evidence="2">TBRC 4489</strain>
    </source>
</reference>
<dbReference type="Pfam" id="PF08798">
    <property type="entry name" value="CRISPR_assoc"/>
    <property type="match status" value="1"/>
</dbReference>
<comment type="caution">
    <text evidence="1">The sequence shown here is derived from an EMBL/GenBank/DDBJ whole genome shotgun (WGS) entry which is preliminary data.</text>
</comment>
<dbReference type="Proteomes" id="UP001595850">
    <property type="component" value="Unassembled WGS sequence"/>
</dbReference>
<sequence length="208" mass="22417">MTAWLVRILPEVRRRDVQSDLADPDRLHKRLMMLVPDEIGEKARAQGGVLFRTEDTRTGLQILVQTTMKPELSRLPDGYGEIAVRELDGLLTRLVSGTRVHYRITANPSKRLGRNAGPKAGKIQALRGAAAEEWWVARAAAGGLAVATVTSQSQQDIRAKGTVRHAAVRFDGTATVTDADALRAAVLGGIGRGKTYGCGLLSLALARS</sequence>
<protein>
    <submittedName>
        <fullName evidence="1">Type I-E CRISPR-associated protein Cas6/Cse3/CasE</fullName>
    </submittedName>
</protein>
<dbReference type="NCBIfam" id="TIGR01907">
    <property type="entry name" value="casE_Cse3"/>
    <property type="match status" value="1"/>
</dbReference>
<dbReference type="Gene3D" id="3.30.70.1200">
    <property type="entry name" value="Crispr-associated protein, domain 1"/>
    <property type="match status" value="1"/>
</dbReference>
<evidence type="ECO:0000313" key="1">
    <source>
        <dbReference type="EMBL" id="MFC4057634.1"/>
    </source>
</evidence>
<dbReference type="EMBL" id="JBHSBM010000011">
    <property type="protein sequence ID" value="MFC4057634.1"/>
    <property type="molecule type" value="Genomic_DNA"/>
</dbReference>
<proteinExistence type="predicted"/>
<dbReference type="InterPro" id="IPR010179">
    <property type="entry name" value="CRISPR-assoc_prot_Cse3"/>
</dbReference>
<dbReference type="SUPFAM" id="SSF117987">
    <property type="entry name" value="CRISPR-associated protein"/>
    <property type="match status" value="2"/>
</dbReference>